<gene>
    <name evidence="4" type="ORF">J5Y09_07680</name>
</gene>
<dbReference type="EMBL" id="JAGIYZ010000005">
    <property type="protein sequence ID" value="MBP0463786.1"/>
    <property type="molecule type" value="Genomic_DNA"/>
</dbReference>
<dbReference type="EC" id="2.3.1.-" evidence="4"/>
<keyword evidence="2 4" id="KW-0012">Acyltransferase</keyword>
<dbReference type="PANTHER" id="PTHR43877">
    <property type="entry name" value="AMINOALKYLPHOSPHONATE N-ACETYLTRANSFERASE-RELATED-RELATED"/>
    <property type="match status" value="1"/>
</dbReference>
<feature type="domain" description="N-acetyltransferase" evidence="3">
    <location>
        <begin position="1"/>
        <end position="157"/>
    </location>
</feature>
<keyword evidence="5" id="KW-1185">Reference proteome</keyword>
<protein>
    <submittedName>
        <fullName evidence="4">GNAT family N-acetyltransferase</fullName>
        <ecNumber evidence="4">2.3.1.-</ecNumber>
    </submittedName>
</protein>
<dbReference type="Gene3D" id="3.40.630.30">
    <property type="match status" value="1"/>
</dbReference>
<sequence length="160" mass="16722">MIVREAKAGEADEVADLINAINSLDGETPPVPMTGAIVARDLFGPTPRALLLVAADGARLAGFVTGNLIYDAARAAPAMMVLDLYVRPECRRRGAARALMAALAARARSDGAGCLWWGVDQGDDEATAFYNAIGAASEGWFDGRILDGAAYRTLADEAAP</sequence>
<dbReference type="SUPFAM" id="SSF55729">
    <property type="entry name" value="Acyl-CoA N-acyltransferases (Nat)"/>
    <property type="match status" value="1"/>
</dbReference>
<comment type="caution">
    <text evidence="4">The sequence shown here is derived from an EMBL/GenBank/DDBJ whole genome shotgun (WGS) entry which is preliminary data.</text>
</comment>
<evidence type="ECO:0000313" key="5">
    <source>
        <dbReference type="Proteomes" id="UP000680815"/>
    </source>
</evidence>
<dbReference type="GO" id="GO:0016746">
    <property type="term" value="F:acyltransferase activity"/>
    <property type="evidence" value="ECO:0007669"/>
    <property type="project" value="UniProtKB-KW"/>
</dbReference>
<organism evidence="4 5">
    <name type="scientific">Roseomonas nitratireducens</name>
    <dbReference type="NCBI Taxonomy" id="2820810"/>
    <lineage>
        <taxon>Bacteria</taxon>
        <taxon>Pseudomonadati</taxon>
        <taxon>Pseudomonadota</taxon>
        <taxon>Alphaproteobacteria</taxon>
        <taxon>Acetobacterales</taxon>
        <taxon>Roseomonadaceae</taxon>
        <taxon>Roseomonas</taxon>
    </lineage>
</organism>
<proteinExistence type="predicted"/>
<reference evidence="4 5" key="1">
    <citation type="submission" date="2021-03" db="EMBL/GenBank/DDBJ databases">
        <authorList>
            <person name="So Y."/>
        </authorList>
    </citation>
    <scope>NUCLEOTIDE SEQUENCE [LARGE SCALE GENOMIC DNA]</scope>
    <source>
        <strain evidence="4 5">PWR1</strain>
    </source>
</reference>
<accession>A0ABS4AR02</accession>
<evidence type="ECO:0000256" key="1">
    <source>
        <dbReference type="ARBA" id="ARBA00022679"/>
    </source>
</evidence>
<evidence type="ECO:0000259" key="3">
    <source>
        <dbReference type="PROSITE" id="PS51186"/>
    </source>
</evidence>
<dbReference type="InterPro" id="IPR016181">
    <property type="entry name" value="Acyl_CoA_acyltransferase"/>
</dbReference>
<dbReference type="Pfam" id="PF00583">
    <property type="entry name" value="Acetyltransf_1"/>
    <property type="match status" value="1"/>
</dbReference>
<dbReference type="PROSITE" id="PS51186">
    <property type="entry name" value="GNAT"/>
    <property type="match status" value="1"/>
</dbReference>
<dbReference type="Proteomes" id="UP000680815">
    <property type="component" value="Unassembled WGS sequence"/>
</dbReference>
<name>A0ABS4AR02_9PROT</name>
<evidence type="ECO:0000313" key="4">
    <source>
        <dbReference type="EMBL" id="MBP0463786.1"/>
    </source>
</evidence>
<evidence type="ECO:0000256" key="2">
    <source>
        <dbReference type="ARBA" id="ARBA00023315"/>
    </source>
</evidence>
<keyword evidence="1 4" id="KW-0808">Transferase</keyword>
<dbReference type="RefSeq" id="WP_209351162.1">
    <property type="nucleotide sequence ID" value="NZ_JAGIYZ010000005.1"/>
</dbReference>
<dbReference type="InterPro" id="IPR050832">
    <property type="entry name" value="Bact_Acetyltransf"/>
</dbReference>
<dbReference type="InterPro" id="IPR000182">
    <property type="entry name" value="GNAT_dom"/>
</dbReference>